<proteinExistence type="predicted"/>
<dbReference type="SUPFAM" id="SSF81606">
    <property type="entry name" value="PP2C-like"/>
    <property type="match status" value="1"/>
</dbReference>
<dbReference type="HOGENOM" id="CLU_041377_0_0_1"/>
<feature type="compositionally biased region" description="Low complexity" evidence="1">
    <location>
        <begin position="17"/>
        <end position="36"/>
    </location>
</feature>
<reference evidence="3" key="3">
    <citation type="submission" date="2015-02" db="UniProtKB">
        <authorList>
            <consortium name="EnsemblProtists"/>
        </authorList>
    </citation>
    <scope>IDENTIFICATION</scope>
    <source>
        <strain evidence="3">DAOM BR144</strain>
    </source>
</reference>
<evidence type="ECO:0000256" key="1">
    <source>
        <dbReference type="SAM" id="MobiDB-lite"/>
    </source>
</evidence>
<dbReference type="SMART" id="SM00332">
    <property type="entry name" value="PP2Cc"/>
    <property type="match status" value="1"/>
</dbReference>
<protein>
    <recommendedName>
        <fullName evidence="2">PPM-type phosphatase domain-containing protein</fullName>
    </recommendedName>
</protein>
<dbReference type="InParanoid" id="K3WZA9"/>
<feature type="region of interest" description="Disordered" evidence="1">
    <location>
        <begin position="17"/>
        <end position="39"/>
    </location>
</feature>
<dbReference type="CDD" id="cd00143">
    <property type="entry name" value="PP2Cc"/>
    <property type="match status" value="1"/>
</dbReference>
<dbReference type="Pfam" id="PF00481">
    <property type="entry name" value="PP2C"/>
    <property type="match status" value="1"/>
</dbReference>
<dbReference type="AlphaFoldDB" id="K3WZA9"/>
<reference evidence="4" key="1">
    <citation type="journal article" date="2010" name="Genome Biol.">
        <title>Genome sequence of the necrotrophic plant pathogen Pythium ultimum reveals original pathogenicity mechanisms and effector repertoire.</title>
        <authorList>
            <person name="Levesque C.A."/>
            <person name="Brouwer H."/>
            <person name="Cano L."/>
            <person name="Hamilton J.P."/>
            <person name="Holt C."/>
            <person name="Huitema E."/>
            <person name="Raffaele S."/>
            <person name="Robideau G.P."/>
            <person name="Thines M."/>
            <person name="Win J."/>
            <person name="Zerillo M.M."/>
            <person name="Beakes G.W."/>
            <person name="Boore J.L."/>
            <person name="Busam D."/>
            <person name="Dumas B."/>
            <person name="Ferriera S."/>
            <person name="Fuerstenberg S.I."/>
            <person name="Gachon C.M."/>
            <person name="Gaulin E."/>
            <person name="Govers F."/>
            <person name="Grenville-Briggs L."/>
            <person name="Horner N."/>
            <person name="Hostetler J."/>
            <person name="Jiang R.H."/>
            <person name="Johnson J."/>
            <person name="Krajaejun T."/>
            <person name="Lin H."/>
            <person name="Meijer H.J."/>
            <person name="Moore B."/>
            <person name="Morris P."/>
            <person name="Phuntmart V."/>
            <person name="Puiu D."/>
            <person name="Shetty J."/>
            <person name="Stajich J.E."/>
            <person name="Tripathy S."/>
            <person name="Wawra S."/>
            <person name="van West P."/>
            <person name="Whitty B.R."/>
            <person name="Coutinho P.M."/>
            <person name="Henrissat B."/>
            <person name="Martin F."/>
            <person name="Thomas P.D."/>
            <person name="Tyler B.M."/>
            <person name="De Vries R.P."/>
            <person name="Kamoun S."/>
            <person name="Yandell M."/>
            <person name="Tisserat N."/>
            <person name="Buell C.R."/>
        </authorList>
    </citation>
    <scope>NUCLEOTIDE SEQUENCE</scope>
    <source>
        <strain evidence="4">DAOM:BR144</strain>
    </source>
</reference>
<dbReference type="EMBL" id="GL376602">
    <property type="status" value="NOT_ANNOTATED_CDS"/>
    <property type="molecule type" value="Genomic_DNA"/>
</dbReference>
<evidence type="ECO:0000313" key="4">
    <source>
        <dbReference type="Proteomes" id="UP000019132"/>
    </source>
</evidence>
<feature type="region of interest" description="Disordered" evidence="1">
    <location>
        <begin position="147"/>
        <end position="175"/>
    </location>
</feature>
<dbReference type="InterPro" id="IPR015655">
    <property type="entry name" value="PP2C"/>
</dbReference>
<dbReference type="PANTHER" id="PTHR47992">
    <property type="entry name" value="PROTEIN PHOSPHATASE"/>
    <property type="match status" value="1"/>
</dbReference>
<dbReference type="eggNOG" id="KOG0698">
    <property type="taxonomic scope" value="Eukaryota"/>
</dbReference>
<dbReference type="InterPro" id="IPR001932">
    <property type="entry name" value="PPM-type_phosphatase-like_dom"/>
</dbReference>
<dbReference type="Gene3D" id="3.60.40.10">
    <property type="entry name" value="PPM-type phosphatase domain"/>
    <property type="match status" value="1"/>
</dbReference>
<name>K3WZA9_GLOUD</name>
<dbReference type="OMA" id="VEYTTIC"/>
<keyword evidence="4" id="KW-1185">Reference proteome</keyword>
<dbReference type="VEuPathDB" id="FungiDB:PYU1_G010288"/>
<dbReference type="InterPro" id="IPR036457">
    <property type="entry name" value="PPM-type-like_dom_sf"/>
</dbReference>
<evidence type="ECO:0000313" key="3">
    <source>
        <dbReference type="EnsemblProtists" id="PYU1_T010308"/>
    </source>
</evidence>
<dbReference type="PROSITE" id="PS51746">
    <property type="entry name" value="PPM_2"/>
    <property type="match status" value="1"/>
</dbReference>
<dbReference type="EnsemblProtists" id="PYU1_T010308">
    <property type="protein sequence ID" value="PYU1_T010308"/>
    <property type="gene ID" value="PYU1_G010288"/>
</dbReference>
<sequence>MDESTVSAGVVVVRPASAGAAVSPSSSSPSSPASPAKGNTLLQRQVSRALEMIELYDDATLPGEQSAMVGGLSSASAPTAAHVPYRALKNVKKCPKTIFQISPNAVKRKRSHSMSSITNADHVNVESFRASIELAEKHVLMRKRNNTGSVKKPRDGRVTPSKRCSTKAKEKKREKHDVIENALKKFHADQLEQDARCFEFTSICHSGTPSNVNDSATASSTSMCSSAERRDDAASKMRVQVGVAFAQGARAYMEDRFSVVDRLIDDLDDPDCSPSLLAVYDGHNGAMAAEYATTRFKELLGTDEFLRDVSVRTRHEKLSDDDIEKIQMIMCEAFIVVDDEILELTMNIGKRDGSTVLLGLLIGGKLFVANLGDSRGVWSKADDEVVRVSVDHKPDLDEETKRVEEAGGKVIYSGCWRVAHDEIPLRLAISRSLGDHPLKTNLPLSCSAPLVSVTPDIQILDAGGADEFLVFASDGLWDRLSDEDAAQLVKEKLKEFKASAPVSGGSTTKEALQFAADALVESALQKRSMDNITAMVISWAANTEAFSADEVTDA</sequence>
<feature type="compositionally biased region" description="Basic residues" evidence="1">
    <location>
        <begin position="164"/>
        <end position="174"/>
    </location>
</feature>
<feature type="domain" description="PPM-type phosphatase" evidence="2">
    <location>
        <begin position="240"/>
        <end position="539"/>
    </location>
</feature>
<evidence type="ECO:0000259" key="2">
    <source>
        <dbReference type="PROSITE" id="PS51746"/>
    </source>
</evidence>
<dbReference type="GO" id="GO:0004722">
    <property type="term" value="F:protein serine/threonine phosphatase activity"/>
    <property type="evidence" value="ECO:0007669"/>
    <property type="project" value="InterPro"/>
</dbReference>
<dbReference type="STRING" id="431595.K3WZA9"/>
<accession>K3WZA9</accession>
<organism evidence="3 4">
    <name type="scientific">Globisporangium ultimum (strain ATCC 200006 / CBS 805.95 / DAOM BR144)</name>
    <name type="common">Pythium ultimum</name>
    <dbReference type="NCBI Taxonomy" id="431595"/>
    <lineage>
        <taxon>Eukaryota</taxon>
        <taxon>Sar</taxon>
        <taxon>Stramenopiles</taxon>
        <taxon>Oomycota</taxon>
        <taxon>Peronosporomycetes</taxon>
        <taxon>Pythiales</taxon>
        <taxon>Pythiaceae</taxon>
        <taxon>Globisporangium</taxon>
    </lineage>
</organism>
<dbReference type="Proteomes" id="UP000019132">
    <property type="component" value="Unassembled WGS sequence"/>
</dbReference>
<reference evidence="4" key="2">
    <citation type="submission" date="2010-04" db="EMBL/GenBank/DDBJ databases">
        <authorList>
            <person name="Buell R."/>
            <person name="Hamilton J."/>
            <person name="Hostetler J."/>
        </authorList>
    </citation>
    <scope>NUCLEOTIDE SEQUENCE [LARGE SCALE GENOMIC DNA]</scope>
    <source>
        <strain evidence="4">DAOM:BR144</strain>
    </source>
</reference>